<evidence type="ECO:0000313" key="11">
    <source>
        <dbReference type="EMBL" id="WAR22156.1"/>
    </source>
</evidence>
<keyword evidence="4" id="KW-0677">Repeat</keyword>
<dbReference type="InterPro" id="IPR039808">
    <property type="entry name" value="Cadherin"/>
</dbReference>
<name>A0ABY7FMJ5_MYAAR</name>
<organism evidence="11 12">
    <name type="scientific">Mya arenaria</name>
    <name type="common">Soft-shell clam</name>
    <dbReference type="NCBI Taxonomy" id="6604"/>
    <lineage>
        <taxon>Eukaryota</taxon>
        <taxon>Metazoa</taxon>
        <taxon>Spiralia</taxon>
        <taxon>Lophotrochozoa</taxon>
        <taxon>Mollusca</taxon>
        <taxon>Bivalvia</taxon>
        <taxon>Autobranchia</taxon>
        <taxon>Heteroconchia</taxon>
        <taxon>Euheterodonta</taxon>
        <taxon>Imparidentia</taxon>
        <taxon>Neoheterodontei</taxon>
        <taxon>Myida</taxon>
        <taxon>Myoidea</taxon>
        <taxon>Myidae</taxon>
        <taxon>Mya</taxon>
    </lineage>
</organism>
<keyword evidence="2" id="KW-0812">Transmembrane</keyword>
<proteinExistence type="predicted"/>
<keyword evidence="6" id="KW-1133">Transmembrane helix</keyword>
<accession>A0ABY7FMJ5</accession>
<dbReference type="PANTHER" id="PTHR24027:SF422">
    <property type="entry name" value="CADHERIN DOMAIN-CONTAINING PROTEIN"/>
    <property type="match status" value="1"/>
</dbReference>
<feature type="domain" description="Cadherin" evidence="10">
    <location>
        <begin position="299"/>
        <end position="404"/>
    </location>
</feature>
<evidence type="ECO:0000256" key="9">
    <source>
        <dbReference type="SAM" id="SignalP"/>
    </source>
</evidence>
<evidence type="ECO:0000256" key="4">
    <source>
        <dbReference type="ARBA" id="ARBA00022737"/>
    </source>
</evidence>
<evidence type="ECO:0000256" key="7">
    <source>
        <dbReference type="ARBA" id="ARBA00023136"/>
    </source>
</evidence>
<sequence length="591" mass="66170">MKAIKEETSSCTWIKWWTFVFALSMGTAGADLTPSGISGLACTAAGTVGTKKTLDASSYPSGPDDNTVGFNKCLITKYDRILVRKGDFIGWHNLGIETLAYDSEHFNGTALHNMFKRVDIGDKFPAVPPSISLNDMSVPDYLVRGRTVGRITYQDTDYMDNSSLVVVAKSSSPFYTTDLPSGSLKMTCFLYSAYGFYVTEYPNFTETTYNLEITCKANTLDTTPDEQTGTIVVTITDNLPPSITNLDDGNIQLNKFLTLTPDYQFDCKIEATDEHSNTDGPYNLHISISNINHQVTIQNMPASGLQLLENMPIGTLLWTFMYHDVDSDMKSWSIQYSHDEASRYFNLDPNTGELTLAHSVMDFETISPTTRTTYTLNITVGDIKSIGQATLEVTPYNVNEAPWFMETYYTIEMDEEDDGYIVSDGSIFLNSFVDEDLNSNLNTYEAHEFYLDCDNTTNTQRFLINKDTAAITLQGDYDLDATGTPDEVSCTVTVQDKYGLSDTTKLYIHTGQDDPLAKLHGNKELPRKKAVHEMFRIHNQPGYLNPHSNTRSTGSTWKKDSKPLNVIRYTSKTDCCVLFCDLFYLSELQGM</sequence>
<feature type="non-terminal residue" evidence="11">
    <location>
        <position position="1"/>
    </location>
</feature>
<dbReference type="InterPro" id="IPR015919">
    <property type="entry name" value="Cadherin-like_sf"/>
</dbReference>
<evidence type="ECO:0000256" key="6">
    <source>
        <dbReference type="ARBA" id="ARBA00022989"/>
    </source>
</evidence>
<dbReference type="Gene3D" id="2.60.40.60">
    <property type="entry name" value="Cadherins"/>
    <property type="match status" value="1"/>
</dbReference>
<dbReference type="Proteomes" id="UP001164746">
    <property type="component" value="Chromosome 12"/>
</dbReference>
<dbReference type="EMBL" id="CP111023">
    <property type="protein sequence ID" value="WAR22156.1"/>
    <property type="molecule type" value="Genomic_DNA"/>
</dbReference>
<evidence type="ECO:0000259" key="10">
    <source>
        <dbReference type="PROSITE" id="PS50268"/>
    </source>
</evidence>
<gene>
    <name evidence="11" type="ORF">MAR_016130</name>
</gene>
<reference evidence="11" key="1">
    <citation type="submission" date="2022-11" db="EMBL/GenBank/DDBJ databases">
        <title>Centuries of genome instability and evolution in soft-shell clam transmissible cancer (bioRxiv).</title>
        <authorList>
            <person name="Hart S.F.M."/>
            <person name="Yonemitsu M.A."/>
            <person name="Giersch R.M."/>
            <person name="Beal B.F."/>
            <person name="Arriagada G."/>
            <person name="Davis B.W."/>
            <person name="Ostrander E.A."/>
            <person name="Goff S.P."/>
            <person name="Metzger M.J."/>
        </authorList>
    </citation>
    <scope>NUCLEOTIDE SEQUENCE</scope>
    <source>
        <strain evidence="11">MELC-2E11</strain>
        <tissue evidence="11">Siphon/mantle</tissue>
    </source>
</reference>
<comment type="subcellular location">
    <subcellularLocation>
        <location evidence="1">Membrane</location>
        <topology evidence="1">Single-pass membrane protein</topology>
    </subcellularLocation>
</comment>
<protein>
    <recommendedName>
        <fullName evidence="10">Cadherin domain-containing protein</fullName>
    </recommendedName>
</protein>
<keyword evidence="3 9" id="KW-0732">Signal</keyword>
<evidence type="ECO:0000256" key="1">
    <source>
        <dbReference type="ARBA" id="ARBA00004167"/>
    </source>
</evidence>
<dbReference type="PROSITE" id="PS50268">
    <property type="entry name" value="CADHERIN_2"/>
    <property type="match status" value="1"/>
</dbReference>
<dbReference type="CDD" id="cd11304">
    <property type="entry name" value="Cadherin_repeat"/>
    <property type="match status" value="1"/>
</dbReference>
<evidence type="ECO:0000256" key="2">
    <source>
        <dbReference type="ARBA" id="ARBA00022692"/>
    </source>
</evidence>
<evidence type="ECO:0000256" key="5">
    <source>
        <dbReference type="ARBA" id="ARBA00022837"/>
    </source>
</evidence>
<evidence type="ECO:0000256" key="3">
    <source>
        <dbReference type="ARBA" id="ARBA00022729"/>
    </source>
</evidence>
<dbReference type="InterPro" id="IPR002126">
    <property type="entry name" value="Cadherin-like_dom"/>
</dbReference>
<feature type="chain" id="PRO_5045583566" description="Cadherin domain-containing protein" evidence="9">
    <location>
        <begin position="30"/>
        <end position="591"/>
    </location>
</feature>
<keyword evidence="7" id="KW-0472">Membrane</keyword>
<keyword evidence="12" id="KW-1185">Reference proteome</keyword>
<dbReference type="SUPFAM" id="SSF49313">
    <property type="entry name" value="Cadherin-like"/>
    <property type="match status" value="1"/>
</dbReference>
<feature type="signal peptide" evidence="9">
    <location>
        <begin position="1"/>
        <end position="29"/>
    </location>
</feature>
<evidence type="ECO:0000256" key="8">
    <source>
        <dbReference type="PROSITE-ProRule" id="PRU00043"/>
    </source>
</evidence>
<keyword evidence="5 8" id="KW-0106">Calcium</keyword>
<evidence type="ECO:0000313" key="12">
    <source>
        <dbReference type="Proteomes" id="UP001164746"/>
    </source>
</evidence>
<dbReference type="PANTHER" id="PTHR24027">
    <property type="entry name" value="CADHERIN-23"/>
    <property type="match status" value="1"/>
</dbReference>